<dbReference type="GeneID" id="97547267"/>
<dbReference type="Pfam" id="PF13187">
    <property type="entry name" value="Fer4_9"/>
    <property type="match status" value="1"/>
</dbReference>
<gene>
    <name evidence="2" type="ORF">DK846_13080</name>
</gene>
<dbReference type="RefSeq" id="WP_109969410.1">
    <property type="nucleotide sequence ID" value="NZ_CP176093.1"/>
</dbReference>
<dbReference type="InterPro" id="IPR017900">
    <property type="entry name" value="4Fe4S_Fe_S_CS"/>
</dbReference>
<dbReference type="CDD" id="cd19096">
    <property type="entry name" value="AKR_Fe-S_oxidoreductase"/>
    <property type="match status" value="1"/>
</dbReference>
<dbReference type="SUPFAM" id="SSF46548">
    <property type="entry name" value="alpha-helical ferredoxin"/>
    <property type="match status" value="1"/>
</dbReference>
<dbReference type="InterPro" id="IPR023210">
    <property type="entry name" value="NADP_OxRdtase_dom"/>
</dbReference>
<organism evidence="2 3">
    <name type="scientific">Methanospirillum lacunae</name>
    <dbReference type="NCBI Taxonomy" id="668570"/>
    <lineage>
        <taxon>Archaea</taxon>
        <taxon>Methanobacteriati</taxon>
        <taxon>Methanobacteriota</taxon>
        <taxon>Stenosarchaea group</taxon>
        <taxon>Methanomicrobia</taxon>
        <taxon>Methanomicrobiales</taxon>
        <taxon>Methanospirillaceae</taxon>
        <taxon>Methanospirillum</taxon>
    </lineage>
</organism>
<dbReference type="SUPFAM" id="SSF51430">
    <property type="entry name" value="NAD(P)-linked oxidoreductase"/>
    <property type="match status" value="1"/>
</dbReference>
<dbReference type="PANTHER" id="PTHR43312:SF2">
    <property type="entry name" value="OXIDOREDUCTASE"/>
    <property type="match status" value="1"/>
</dbReference>
<dbReference type="Proteomes" id="UP000245657">
    <property type="component" value="Unassembled WGS sequence"/>
</dbReference>
<accession>A0A2V2MZV2</accession>
<dbReference type="GO" id="GO:0016491">
    <property type="term" value="F:oxidoreductase activity"/>
    <property type="evidence" value="ECO:0007669"/>
    <property type="project" value="InterPro"/>
</dbReference>
<dbReference type="InterPro" id="IPR017896">
    <property type="entry name" value="4Fe4S_Fe-S-bd"/>
</dbReference>
<keyword evidence="3" id="KW-1185">Reference proteome</keyword>
<dbReference type="Gene3D" id="3.20.20.100">
    <property type="entry name" value="NADP-dependent oxidoreductase domain"/>
    <property type="match status" value="1"/>
</dbReference>
<dbReference type="AlphaFoldDB" id="A0A2V2MZV2"/>
<comment type="caution">
    <text evidence="2">The sequence shown here is derived from an EMBL/GenBank/DDBJ whole genome shotgun (WGS) entry which is preliminary data.</text>
</comment>
<dbReference type="OrthoDB" id="28487at2157"/>
<sequence>MQYRQVPKNGDLLSVLGFGAMRLPTKRGRIDEERAKNQIRSAIDAGINYIDTAFMYGESERILGQVLQDGYREKVKLATKLPPWHLQKPEDMETILNGQLKKLQTDHIDYYLLHALDSSTWKKFQDLGVFEFLEKARESGKIINIGFSFHGDRKTFKEIIDAYDWGFCQIQYNFLDEDIQAGKEGLQYAASKDIAVIIMEPLRGGVLTRKIPSEVAKIYNSADKKRSPAEWALRWVWNHPEVTVVLSGMNDEAHIAENIAASEDAFAGSLTPEELSMMNEIKNVYRKLMKVSCTGCSYCMPCPFGVNIPECFSFYNTYHMAGNRLVTRGMYGFRLMGAMGGTPSHASLCKNCGKCVSLCPQHIPIPGELKNVSKTLSGWRTKILLPLVKMMFSRKKLDDSA</sequence>
<dbReference type="Pfam" id="PF00248">
    <property type="entry name" value="Aldo_ket_red"/>
    <property type="match status" value="1"/>
</dbReference>
<proteinExistence type="predicted"/>
<dbReference type="InterPro" id="IPR036812">
    <property type="entry name" value="NAD(P)_OxRdtase_dom_sf"/>
</dbReference>
<name>A0A2V2MZV2_9EURY</name>
<feature type="domain" description="4Fe-4S ferredoxin-type" evidence="1">
    <location>
        <begin position="340"/>
        <end position="369"/>
    </location>
</feature>
<evidence type="ECO:0000313" key="3">
    <source>
        <dbReference type="Proteomes" id="UP000245657"/>
    </source>
</evidence>
<dbReference type="InterPro" id="IPR053135">
    <property type="entry name" value="AKR2_Oxidoreductase"/>
</dbReference>
<evidence type="ECO:0000313" key="2">
    <source>
        <dbReference type="EMBL" id="PWR70916.1"/>
    </source>
</evidence>
<dbReference type="PROSITE" id="PS51379">
    <property type="entry name" value="4FE4S_FER_2"/>
    <property type="match status" value="1"/>
</dbReference>
<dbReference type="PROSITE" id="PS00198">
    <property type="entry name" value="4FE4S_FER_1"/>
    <property type="match status" value="1"/>
</dbReference>
<dbReference type="PRINTS" id="PR00069">
    <property type="entry name" value="ALDKETRDTASE"/>
</dbReference>
<protein>
    <submittedName>
        <fullName evidence="2">Aldo/keto reductase</fullName>
    </submittedName>
</protein>
<dbReference type="PANTHER" id="PTHR43312">
    <property type="entry name" value="D-THREO-ALDOSE 1-DEHYDROGENASE"/>
    <property type="match status" value="1"/>
</dbReference>
<dbReference type="InterPro" id="IPR020471">
    <property type="entry name" value="AKR"/>
</dbReference>
<dbReference type="EMBL" id="QGMY01000009">
    <property type="protein sequence ID" value="PWR70916.1"/>
    <property type="molecule type" value="Genomic_DNA"/>
</dbReference>
<evidence type="ECO:0000259" key="1">
    <source>
        <dbReference type="PROSITE" id="PS51379"/>
    </source>
</evidence>
<reference evidence="2 3" key="1">
    <citation type="submission" date="2018-05" db="EMBL/GenBank/DDBJ databases">
        <title>Draft genome of Methanospirillum lacunae Ki8-1.</title>
        <authorList>
            <person name="Dueholm M.S."/>
            <person name="Nielsen P.H."/>
            <person name="Bakmann L.F."/>
            <person name="Otzen D.E."/>
        </authorList>
    </citation>
    <scope>NUCLEOTIDE SEQUENCE [LARGE SCALE GENOMIC DNA]</scope>
    <source>
        <strain evidence="2 3">Ki8-1</strain>
    </source>
</reference>